<sequence length="358" mass="36537">MMAYRHVPSEPNPVAQRIPVPSPAADQVLVKILAAGVCHSDIGILDPGSALNQAVPKSTFTLGHEGAGTIVALGSSVASTHPSLTVGTYVALWCAKPCALPTCAACTAGLQNLCGTTRMADGLHGLGLEGTWAEYIAVQASSAIPVPAGPARVPPGAVCSATDAALSPYHALKTCCGVRAGHTVLCVGLGGLGLNAVGIAKRVLGAARVVGCDTRASAFADARAAGADDVVGPEDLLGFIAAEKLAVDVAIDFVGTQATFDMCFAAIRPGGTIHLTGLGANELAYRPLSMMTKDLTLKTSFWGTRTELAEVLQAIADGLLTPKVASRPMSQCLEVLDELRAGKVQARITLVPDAVVNE</sequence>
<dbReference type="GO" id="GO:0008270">
    <property type="term" value="F:zinc ion binding"/>
    <property type="evidence" value="ECO:0007669"/>
    <property type="project" value="InterPro"/>
</dbReference>
<dbReference type="InterPro" id="IPR011032">
    <property type="entry name" value="GroES-like_sf"/>
</dbReference>
<reference evidence="8 9" key="1">
    <citation type="submission" date="2021-08" db="EMBL/GenBank/DDBJ databases">
        <title>Draft Genome Sequence of Phanerochaete sordida strain YK-624.</title>
        <authorList>
            <person name="Mori T."/>
            <person name="Dohra H."/>
            <person name="Suzuki T."/>
            <person name="Kawagishi H."/>
            <person name="Hirai H."/>
        </authorList>
    </citation>
    <scope>NUCLEOTIDE SEQUENCE [LARGE SCALE GENOMIC DNA]</scope>
    <source>
        <strain evidence="8 9">YK-624</strain>
    </source>
</reference>
<keyword evidence="5" id="KW-0560">Oxidoreductase</keyword>
<comment type="caution">
    <text evidence="8">The sequence shown here is derived from an EMBL/GenBank/DDBJ whole genome shotgun (WGS) entry which is preliminary data.</text>
</comment>
<dbReference type="PROSITE" id="PS00059">
    <property type="entry name" value="ADH_ZINC"/>
    <property type="match status" value="1"/>
</dbReference>
<evidence type="ECO:0000256" key="6">
    <source>
        <dbReference type="RuleBase" id="RU361277"/>
    </source>
</evidence>
<dbReference type="InterPro" id="IPR020843">
    <property type="entry name" value="ER"/>
</dbReference>
<keyword evidence="3 6" id="KW-0479">Metal-binding</keyword>
<dbReference type="InterPro" id="IPR002328">
    <property type="entry name" value="ADH_Zn_CS"/>
</dbReference>
<dbReference type="PANTHER" id="PTHR42940">
    <property type="entry name" value="ALCOHOL DEHYDROGENASE 1-RELATED"/>
    <property type="match status" value="1"/>
</dbReference>
<keyword evidence="9" id="KW-1185">Reference proteome</keyword>
<dbReference type="CDD" id="cd08254">
    <property type="entry name" value="hydroxyacyl_CoA_DH"/>
    <property type="match status" value="1"/>
</dbReference>
<keyword evidence="4 6" id="KW-0862">Zinc</keyword>
<comment type="similarity">
    <text evidence="2 6">Belongs to the zinc-containing alcohol dehydrogenase family.</text>
</comment>
<organism evidence="8 9">
    <name type="scientific">Phanerochaete sordida</name>
    <dbReference type="NCBI Taxonomy" id="48140"/>
    <lineage>
        <taxon>Eukaryota</taxon>
        <taxon>Fungi</taxon>
        <taxon>Dikarya</taxon>
        <taxon>Basidiomycota</taxon>
        <taxon>Agaricomycotina</taxon>
        <taxon>Agaricomycetes</taxon>
        <taxon>Polyporales</taxon>
        <taxon>Phanerochaetaceae</taxon>
        <taxon>Phanerochaete</taxon>
    </lineage>
</organism>
<dbReference type="Pfam" id="PF08240">
    <property type="entry name" value="ADH_N"/>
    <property type="match status" value="1"/>
</dbReference>
<dbReference type="Gene3D" id="3.40.50.720">
    <property type="entry name" value="NAD(P)-binding Rossmann-like Domain"/>
    <property type="match status" value="1"/>
</dbReference>
<dbReference type="OrthoDB" id="1879366at2759"/>
<dbReference type="EMBL" id="BPQB01000007">
    <property type="protein sequence ID" value="GJE87708.1"/>
    <property type="molecule type" value="Genomic_DNA"/>
</dbReference>
<dbReference type="GO" id="GO:0016491">
    <property type="term" value="F:oxidoreductase activity"/>
    <property type="evidence" value="ECO:0007669"/>
    <property type="project" value="UniProtKB-KW"/>
</dbReference>
<evidence type="ECO:0000313" key="9">
    <source>
        <dbReference type="Proteomes" id="UP000703269"/>
    </source>
</evidence>
<dbReference type="Proteomes" id="UP000703269">
    <property type="component" value="Unassembled WGS sequence"/>
</dbReference>
<comment type="cofactor">
    <cofactor evidence="1 6">
        <name>Zn(2+)</name>
        <dbReference type="ChEBI" id="CHEBI:29105"/>
    </cofactor>
</comment>
<name>A0A9P3G2B0_9APHY</name>
<dbReference type="SUPFAM" id="SSF50129">
    <property type="entry name" value="GroES-like"/>
    <property type="match status" value="1"/>
</dbReference>
<proteinExistence type="inferred from homology"/>
<evidence type="ECO:0000256" key="1">
    <source>
        <dbReference type="ARBA" id="ARBA00001947"/>
    </source>
</evidence>
<accession>A0A9P3G2B0</accession>
<evidence type="ECO:0000259" key="7">
    <source>
        <dbReference type="SMART" id="SM00829"/>
    </source>
</evidence>
<dbReference type="PANTHER" id="PTHR42940:SF8">
    <property type="entry name" value="VACUOLAR PROTEIN SORTING-ASSOCIATED PROTEIN 11"/>
    <property type="match status" value="1"/>
</dbReference>
<dbReference type="InterPro" id="IPR013154">
    <property type="entry name" value="ADH-like_N"/>
</dbReference>
<evidence type="ECO:0000256" key="2">
    <source>
        <dbReference type="ARBA" id="ARBA00008072"/>
    </source>
</evidence>
<evidence type="ECO:0000256" key="3">
    <source>
        <dbReference type="ARBA" id="ARBA00022723"/>
    </source>
</evidence>
<dbReference type="Pfam" id="PF00107">
    <property type="entry name" value="ADH_zinc_N"/>
    <property type="match status" value="1"/>
</dbReference>
<dbReference type="InterPro" id="IPR013149">
    <property type="entry name" value="ADH-like_C"/>
</dbReference>
<protein>
    <submittedName>
        <fullName evidence="8">Zinc-binding dehydrogenase</fullName>
    </submittedName>
</protein>
<dbReference type="Gene3D" id="3.90.180.10">
    <property type="entry name" value="Medium-chain alcohol dehydrogenases, catalytic domain"/>
    <property type="match status" value="1"/>
</dbReference>
<dbReference type="SUPFAM" id="SSF51735">
    <property type="entry name" value="NAD(P)-binding Rossmann-fold domains"/>
    <property type="match status" value="1"/>
</dbReference>
<dbReference type="SMART" id="SM00829">
    <property type="entry name" value="PKS_ER"/>
    <property type="match status" value="1"/>
</dbReference>
<dbReference type="AlphaFoldDB" id="A0A9P3G2B0"/>
<evidence type="ECO:0000313" key="8">
    <source>
        <dbReference type="EMBL" id="GJE87708.1"/>
    </source>
</evidence>
<gene>
    <name evidence="8" type="ORF">PsYK624_037910</name>
</gene>
<feature type="domain" description="Enoyl reductase (ER)" evidence="7">
    <location>
        <begin position="6"/>
        <end position="350"/>
    </location>
</feature>
<evidence type="ECO:0000256" key="4">
    <source>
        <dbReference type="ARBA" id="ARBA00022833"/>
    </source>
</evidence>
<evidence type="ECO:0000256" key="5">
    <source>
        <dbReference type="ARBA" id="ARBA00023002"/>
    </source>
</evidence>
<dbReference type="InterPro" id="IPR036291">
    <property type="entry name" value="NAD(P)-bd_dom_sf"/>
</dbReference>